<name>A0A2B7WGJ4_9EURO</name>
<evidence type="ECO:0000256" key="1">
    <source>
        <dbReference type="SAM" id="MobiDB-lite"/>
    </source>
</evidence>
<organism evidence="2 3">
    <name type="scientific">Helicocarpus griseus UAMH5409</name>
    <dbReference type="NCBI Taxonomy" id="1447875"/>
    <lineage>
        <taxon>Eukaryota</taxon>
        <taxon>Fungi</taxon>
        <taxon>Dikarya</taxon>
        <taxon>Ascomycota</taxon>
        <taxon>Pezizomycotina</taxon>
        <taxon>Eurotiomycetes</taxon>
        <taxon>Eurotiomycetidae</taxon>
        <taxon>Onygenales</taxon>
        <taxon>Ajellomycetaceae</taxon>
        <taxon>Helicocarpus</taxon>
    </lineage>
</organism>
<reference evidence="2 3" key="1">
    <citation type="submission" date="2017-10" db="EMBL/GenBank/DDBJ databases">
        <title>Comparative genomics in systemic dimorphic fungi from Ajellomycetaceae.</title>
        <authorList>
            <person name="Munoz J.F."/>
            <person name="Mcewen J.G."/>
            <person name="Clay O.K."/>
            <person name="Cuomo C.A."/>
        </authorList>
    </citation>
    <scope>NUCLEOTIDE SEQUENCE [LARGE SCALE GENOMIC DNA]</scope>
    <source>
        <strain evidence="2 3">UAMH5409</strain>
    </source>
</reference>
<evidence type="ECO:0000313" key="2">
    <source>
        <dbReference type="EMBL" id="PGG95641.1"/>
    </source>
</evidence>
<sequence>MGGFHAFAEGDDSDSTHSSGGDLHFNGSAPHVDADDAAEGDSSAPQVDGDRNQHGQPTASSAKQPVAKPTPVKAVKIADKVAGVRRRAKQLKWKLWESASAHDSQGWMDGFILLHPDKYVCFRQKLFTQDEILNGNQFLAIRKF</sequence>
<comment type="caution">
    <text evidence="2">The sequence shown here is derived from an EMBL/GenBank/DDBJ whole genome shotgun (WGS) entry which is preliminary data.</text>
</comment>
<accession>A0A2B7WGJ4</accession>
<dbReference type="AlphaFoldDB" id="A0A2B7WGJ4"/>
<evidence type="ECO:0000313" key="3">
    <source>
        <dbReference type="Proteomes" id="UP000223968"/>
    </source>
</evidence>
<keyword evidence="3" id="KW-1185">Reference proteome</keyword>
<gene>
    <name evidence="2" type="ORF">AJ79_09932</name>
</gene>
<dbReference type="Proteomes" id="UP000223968">
    <property type="component" value="Unassembled WGS sequence"/>
</dbReference>
<protein>
    <submittedName>
        <fullName evidence="2">Uncharacterized protein</fullName>
    </submittedName>
</protein>
<proteinExistence type="predicted"/>
<dbReference type="EMBL" id="PDNB01000322">
    <property type="protein sequence ID" value="PGG95641.1"/>
    <property type="molecule type" value="Genomic_DNA"/>
</dbReference>
<feature type="compositionally biased region" description="Polar residues" evidence="1">
    <location>
        <begin position="54"/>
        <end position="63"/>
    </location>
</feature>
<feature type="region of interest" description="Disordered" evidence="1">
    <location>
        <begin position="1"/>
        <end position="74"/>
    </location>
</feature>